<dbReference type="InterPro" id="IPR013103">
    <property type="entry name" value="RVT_2"/>
</dbReference>
<dbReference type="InterPro" id="IPR001584">
    <property type="entry name" value="Integrase_cat-core"/>
</dbReference>
<protein>
    <recommendedName>
        <fullName evidence="2">Integrase catalytic domain-containing protein</fullName>
    </recommendedName>
</protein>
<dbReference type="Gene3D" id="3.30.420.10">
    <property type="entry name" value="Ribonuclease H-like superfamily/Ribonuclease H"/>
    <property type="match status" value="1"/>
</dbReference>
<dbReference type="InterPro" id="IPR054722">
    <property type="entry name" value="PolX-like_BBD"/>
</dbReference>
<evidence type="ECO:0000313" key="4">
    <source>
        <dbReference type="Proteomes" id="UP000734854"/>
    </source>
</evidence>
<dbReference type="GO" id="GO:0003676">
    <property type="term" value="F:nucleic acid binding"/>
    <property type="evidence" value="ECO:0007669"/>
    <property type="project" value="InterPro"/>
</dbReference>
<dbReference type="CDD" id="cd09272">
    <property type="entry name" value="RNase_HI_RT_Ty1"/>
    <property type="match status" value="1"/>
</dbReference>
<keyword evidence="4" id="KW-1185">Reference proteome</keyword>
<organism evidence="3 4">
    <name type="scientific">Zingiber officinale</name>
    <name type="common">Ginger</name>
    <name type="synonym">Amomum zingiber</name>
    <dbReference type="NCBI Taxonomy" id="94328"/>
    <lineage>
        <taxon>Eukaryota</taxon>
        <taxon>Viridiplantae</taxon>
        <taxon>Streptophyta</taxon>
        <taxon>Embryophyta</taxon>
        <taxon>Tracheophyta</taxon>
        <taxon>Spermatophyta</taxon>
        <taxon>Magnoliopsida</taxon>
        <taxon>Liliopsida</taxon>
        <taxon>Zingiberales</taxon>
        <taxon>Zingiberaceae</taxon>
        <taxon>Zingiber</taxon>
    </lineage>
</organism>
<evidence type="ECO:0000259" key="2">
    <source>
        <dbReference type="PROSITE" id="PS50994"/>
    </source>
</evidence>
<dbReference type="GO" id="GO:0008270">
    <property type="term" value="F:zinc ion binding"/>
    <property type="evidence" value="ECO:0007669"/>
    <property type="project" value="InterPro"/>
</dbReference>
<feature type="compositionally biased region" description="Basic and acidic residues" evidence="1">
    <location>
        <begin position="254"/>
        <end position="263"/>
    </location>
</feature>
<feature type="domain" description="Integrase catalytic" evidence="2">
    <location>
        <begin position="529"/>
        <end position="622"/>
    </location>
</feature>
<dbReference type="PANTHER" id="PTHR11439">
    <property type="entry name" value="GAG-POL-RELATED RETROTRANSPOSON"/>
    <property type="match status" value="1"/>
</dbReference>
<comment type="caution">
    <text evidence="3">The sequence shown here is derived from an EMBL/GenBank/DDBJ whole genome shotgun (WGS) entry which is preliminary data.</text>
</comment>
<feature type="region of interest" description="Disordered" evidence="1">
    <location>
        <begin position="222"/>
        <end position="264"/>
    </location>
</feature>
<dbReference type="Pfam" id="PF00665">
    <property type="entry name" value="rve"/>
    <property type="match status" value="1"/>
</dbReference>
<dbReference type="Proteomes" id="UP000734854">
    <property type="component" value="Unassembled WGS sequence"/>
</dbReference>
<dbReference type="InterPro" id="IPR001878">
    <property type="entry name" value="Znf_CCHC"/>
</dbReference>
<sequence length="1023" mass="116669">MASSNPLTFFTYSPSQIPIFEGEHYEYWSSQMETIFISQDLWDVVKQEFETVAEEETEKQLKENIKKNATALRIIQQGVSKSIYPRIFGMKSAQEAWDVMKKEFKGADKVISIKLQNYWRNFDNLSMKENESVKDFSSRVAEIVNQIKGCGDTISEKKVVERILRSLLQKFEHIVAVIGETKDKSQLSRYELFSSLEAHEGRVNGYMNQPLEQVFQVKANLGEKKSDPRQEERGFSSSYIGSSSRRRGGSSQNHGREYGRKPSLDVQRSGTECQICKKPGHDSKSCWHRCTRCKISNHSKRDCWFKEKAEAADAKANFAKENDVEKLFYSSMDSEHSYKETWFLDSGCSHHITGNRDSFAMLDDKFSTQVELGDSKHVSIEGQGVVVVFTEGGNKKHIHDVYYSSKITHNLLSVGQIMKDGYKLIFDNDRCDIINKKNNLRVAAVKMNANGLFPFETGKLQTYALKCRDLDESYLWHLRYGHLNFKSLQLLEQKGMVTGLPTIHSKDRVCEGCIYGKMHRFPFPKTAWRARSPLELVHADICGPIRSASLGNKQYFILFVDDFTRMIWTYFLDRKSDAFSTFLHFKALVENQSGCSIKALRTDRGGEFIYKPFLKYCKENGILRQLTVWYDRKPVVNQLKVFGCVAYARMLPQNREKFDEKGEKLIFIGYSDESKGYRLYNPKTNQLVLSRDVIFDELAVWNWDDNDSQVPVLSDGAGTIPFADVAGPTVGTQSRMEGESLSTEGESSSTTALTDDSESDSPQSSNEPSLYVKVGEKGNFLIVCLYVDDVIYAGTDIKMVEDFKLAMMKKFEMSDLGLMRYFLGFQVKQSSGEIFISQEKYVEDLLKKFQMLSCKPVPTPMALNEKLQQEDDSEMADEKLYRSLVGSLIYLTNTRPDIVQPVSVLSRFMSKPSKVHYAAAKRVLRFLQGTMKHGLRYVKELNNDLVGFTDSDWAGSLEDRRSTSAYLFCLGSKVISWSSRKQNTVALSSAEAEYSAATSAACEAVWLRRIMADLQQKHIYGIT</sequence>
<dbReference type="Pfam" id="PF14223">
    <property type="entry name" value="Retrotran_gag_2"/>
    <property type="match status" value="1"/>
</dbReference>
<proteinExistence type="predicted"/>
<dbReference type="Pfam" id="PF22936">
    <property type="entry name" value="Pol_BBD"/>
    <property type="match status" value="1"/>
</dbReference>
<feature type="compositionally biased region" description="Low complexity" evidence="1">
    <location>
        <begin position="739"/>
        <end position="754"/>
    </location>
</feature>
<feature type="region of interest" description="Disordered" evidence="1">
    <location>
        <begin position="724"/>
        <end position="769"/>
    </location>
</feature>
<dbReference type="AlphaFoldDB" id="A0A8J5I781"/>
<feature type="compositionally biased region" description="Basic and acidic residues" evidence="1">
    <location>
        <begin position="222"/>
        <end position="234"/>
    </location>
</feature>
<name>A0A8J5I781_ZINOF</name>
<dbReference type="InterPro" id="IPR036397">
    <property type="entry name" value="RNaseH_sf"/>
</dbReference>
<evidence type="ECO:0000313" key="3">
    <source>
        <dbReference type="EMBL" id="KAG6537208.1"/>
    </source>
</evidence>
<dbReference type="SMART" id="SM00343">
    <property type="entry name" value="ZnF_C2HC"/>
    <property type="match status" value="2"/>
</dbReference>
<dbReference type="Pfam" id="PF13976">
    <property type="entry name" value="gag_pre-integrs"/>
    <property type="match status" value="1"/>
</dbReference>
<evidence type="ECO:0000256" key="1">
    <source>
        <dbReference type="SAM" id="MobiDB-lite"/>
    </source>
</evidence>
<gene>
    <name evidence="3" type="ORF">ZIOFF_002294</name>
</gene>
<dbReference type="SUPFAM" id="SSF53098">
    <property type="entry name" value="Ribonuclease H-like"/>
    <property type="match status" value="1"/>
</dbReference>
<dbReference type="InterPro" id="IPR012337">
    <property type="entry name" value="RNaseH-like_sf"/>
</dbReference>
<dbReference type="GO" id="GO:0015074">
    <property type="term" value="P:DNA integration"/>
    <property type="evidence" value="ECO:0007669"/>
    <property type="project" value="InterPro"/>
</dbReference>
<dbReference type="Pfam" id="PF07727">
    <property type="entry name" value="RVT_2"/>
    <property type="match status" value="1"/>
</dbReference>
<dbReference type="Pfam" id="PF25597">
    <property type="entry name" value="SH3_retrovirus"/>
    <property type="match status" value="1"/>
</dbReference>
<dbReference type="PANTHER" id="PTHR11439:SF463">
    <property type="entry name" value="REVERSE TRANSCRIPTASE TY1_COPIA-TYPE DOMAIN-CONTAINING PROTEIN"/>
    <property type="match status" value="1"/>
</dbReference>
<dbReference type="EMBL" id="JACMSC010000001">
    <property type="protein sequence ID" value="KAG6537208.1"/>
    <property type="molecule type" value="Genomic_DNA"/>
</dbReference>
<dbReference type="PROSITE" id="PS50994">
    <property type="entry name" value="INTEGRASE"/>
    <property type="match status" value="1"/>
</dbReference>
<reference evidence="3 4" key="1">
    <citation type="submission" date="2020-08" db="EMBL/GenBank/DDBJ databases">
        <title>Plant Genome Project.</title>
        <authorList>
            <person name="Zhang R.-G."/>
        </authorList>
    </citation>
    <scope>NUCLEOTIDE SEQUENCE [LARGE SCALE GENOMIC DNA]</scope>
    <source>
        <tissue evidence="3">Rhizome</tissue>
    </source>
</reference>
<dbReference type="InterPro" id="IPR057670">
    <property type="entry name" value="SH3_retrovirus"/>
</dbReference>
<accession>A0A8J5I781</accession>
<dbReference type="InterPro" id="IPR025724">
    <property type="entry name" value="GAG-pre-integrase_dom"/>
</dbReference>